<dbReference type="KEGG" id="pmuc:ING2E5A_2273"/>
<dbReference type="GO" id="GO:0030596">
    <property type="term" value="F:alpha-L-rhamnosidase activity"/>
    <property type="evidence" value="ECO:0007669"/>
    <property type="project" value="UniProtKB-EC"/>
</dbReference>
<evidence type="ECO:0000259" key="7">
    <source>
        <dbReference type="Pfam" id="PF17390"/>
    </source>
</evidence>
<dbReference type="Pfam" id="PF08531">
    <property type="entry name" value="Bac_rhamnosid_N"/>
    <property type="match status" value="1"/>
</dbReference>
<evidence type="ECO:0000256" key="1">
    <source>
        <dbReference type="ARBA" id="ARBA00001445"/>
    </source>
</evidence>
<keyword evidence="9" id="KW-1185">Reference proteome</keyword>
<dbReference type="PANTHER" id="PTHR33307:SF6">
    <property type="entry name" value="ALPHA-RHAMNOSIDASE (EUROFUNG)-RELATED"/>
    <property type="match status" value="1"/>
</dbReference>
<dbReference type="GO" id="GO:0005975">
    <property type="term" value="P:carbohydrate metabolic process"/>
    <property type="evidence" value="ECO:0007669"/>
    <property type="project" value="InterPro"/>
</dbReference>
<dbReference type="Pfam" id="PF05592">
    <property type="entry name" value="Bac_rhamnosid"/>
    <property type="match status" value="1"/>
</dbReference>
<organism evidence="8 9">
    <name type="scientific">Petrimonas mucosa</name>
    <dbReference type="NCBI Taxonomy" id="1642646"/>
    <lineage>
        <taxon>Bacteria</taxon>
        <taxon>Pseudomonadati</taxon>
        <taxon>Bacteroidota</taxon>
        <taxon>Bacteroidia</taxon>
        <taxon>Bacteroidales</taxon>
        <taxon>Dysgonomonadaceae</taxon>
        <taxon>Petrimonas</taxon>
    </lineage>
</organism>
<comment type="catalytic activity">
    <reaction evidence="1">
        <text>Hydrolysis of terminal non-reducing alpha-L-rhamnose residues in alpha-L-rhamnosides.</text>
        <dbReference type="EC" id="3.2.1.40"/>
    </reaction>
</comment>
<protein>
    <recommendedName>
        <fullName evidence="2">alpha-L-rhamnosidase</fullName>
        <ecNumber evidence="2">3.2.1.40</ecNumber>
    </recommendedName>
</protein>
<gene>
    <name evidence="8" type="ORF">ING2E5A_2273</name>
</gene>
<dbReference type="InterPro" id="IPR008928">
    <property type="entry name" value="6-hairpin_glycosidase_sf"/>
</dbReference>
<dbReference type="Gene3D" id="2.60.120.260">
    <property type="entry name" value="Galactose-binding domain-like"/>
    <property type="match status" value="4"/>
</dbReference>
<evidence type="ECO:0000313" key="9">
    <source>
        <dbReference type="Proteomes" id="UP000178485"/>
    </source>
</evidence>
<dbReference type="InterPro" id="IPR013737">
    <property type="entry name" value="Bac_rhamnosid_N"/>
</dbReference>
<dbReference type="SUPFAM" id="SSF48208">
    <property type="entry name" value="Six-hairpin glycosidases"/>
    <property type="match status" value="2"/>
</dbReference>
<feature type="domain" description="Alpha-L-rhamnosidase six-hairpin glycosidase" evidence="6">
    <location>
        <begin position="1268"/>
        <end position="1626"/>
    </location>
</feature>
<feature type="domain" description="Bacterial alpha-L-rhamnosidase N-terminal" evidence="5">
    <location>
        <begin position="988"/>
        <end position="1159"/>
    </location>
</feature>
<feature type="domain" description="Alpha-L-rhamnosidase C-terminal" evidence="7">
    <location>
        <begin position="1632"/>
        <end position="1710"/>
    </location>
</feature>
<dbReference type="Gene3D" id="1.50.10.10">
    <property type="match status" value="2"/>
</dbReference>
<proteinExistence type="predicted"/>
<dbReference type="InterPro" id="IPR013783">
    <property type="entry name" value="Ig-like_fold"/>
</dbReference>
<dbReference type="SUPFAM" id="SSF49785">
    <property type="entry name" value="Galactose-binding domain-like"/>
    <property type="match status" value="2"/>
</dbReference>
<dbReference type="InterPro" id="IPR016007">
    <property type="entry name" value="Alpha_rhamnosid"/>
</dbReference>
<evidence type="ECO:0000259" key="4">
    <source>
        <dbReference type="Pfam" id="PF05592"/>
    </source>
</evidence>
<dbReference type="InterPro" id="IPR008979">
    <property type="entry name" value="Galactose-bd-like_sf"/>
</dbReference>
<dbReference type="Pfam" id="PF17389">
    <property type="entry name" value="Bac_rhamnosid6H"/>
    <property type="match status" value="2"/>
</dbReference>
<dbReference type="Proteomes" id="UP000178485">
    <property type="component" value="Chromosome i"/>
</dbReference>
<dbReference type="InterPro" id="IPR035398">
    <property type="entry name" value="Bac_rhamnosid_C"/>
</dbReference>
<dbReference type="Pfam" id="PF25788">
    <property type="entry name" value="Ig_Rha78A_N"/>
    <property type="match status" value="1"/>
</dbReference>
<dbReference type="InterPro" id="IPR012341">
    <property type="entry name" value="6hp_glycosidase-like_sf"/>
</dbReference>
<dbReference type="InterPro" id="IPR008902">
    <property type="entry name" value="Rhamnosid_concanavalin"/>
</dbReference>
<name>A0A1G4G968_9BACT</name>
<reference evidence="8 9" key="1">
    <citation type="submission" date="2016-08" db="EMBL/GenBank/DDBJ databases">
        <authorList>
            <person name="Seilhamer J.J."/>
        </authorList>
    </citation>
    <scope>NUCLEOTIDE SEQUENCE [LARGE SCALE GENOMIC DNA]</scope>
    <source>
        <strain evidence="8">ING2-E5A</strain>
    </source>
</reference>
<sequence>MMYRQVMKKLSIKGHRRVVGSFYLCLLTLLLGGCAVNNTKKQEPEQLMQKAVPVWAEGREKEMNLTLGFRGVIETTPQSQTVLQIAASTVYRVFLNGEFVGSGPARAGHGYYRVDRYDLSDRVRSGENIVAIEVAGYNINTFYTIDQPSFLQAEATVNGKVVLHTGDNDQFEATEIRERLQKVERYSYQRPFTEYYRLEEGYDRWRSDKGQALKKVKLTQQPKVNLLPRGVDHPTYTMLRPVKQYSKGTFTKQIPKSYRRDRSLVNISEKLKGYTVATLEVTPSQRIQELQTVTRERLNTPYTGSSPIVVGESEFSILDFGINQTGFIGAVVRCSEPTELWFHFDEMLTDDDVISKRRMSDVNNQVVYELQPGEYHIESFEPYTLKFLKIMVTKGACQVADIYLREFASPENPNATFTSSNEKLNRIYDAAKQTYRQNALDIFMDCPSRERAGWLCDSYFTAIMEKEFTGASKVAYNFYQNYALPEKFEFLPEGMLPMCYPADHYNGDFIPNWTLWFIIQIDDYAQRGGDPKLVADLQERISDLLKYFERFENEDGLLEKLESWIFVEWSKANSLVQDVNYPTNMLYSSALESAARLYGREEWKRKSEHLRDQILKQSFNGEFFIDNAVRENGKLKVTDQITEVCQYYAFFFNVATPESHPALWKKLTEEFGPNRDTETTYPHVAIANAFIGNYLRVDILSRYGLQEQLISEIEEYFFYMAERTGTLWENVHSQASCNHGFASYIAHVLYRDVLGISNIDYLDNKVTIRFTDLDLDHCSGSIPVGSEVIRLEWRKAGEQILYRLQVPSGYEVTVENRSKYRLIDLESKEYKQTRLYPTELTTEYLTNPTGLDVRDPRFSWKLTTTDRQAFGQLQTAYRILVSTSKEDLDKERGNVWDTGWISSDKMQLVSYQGKPLQSDQTYFWKVAVKDEKGIPSTFSETASFTTGLFSETEWRAKWIGTREIYDPAAGPNKIYDPWFRKSVNLTGKPAKATLFVASVGYHEVYVNGLKIGDHVLAPAVTDHTQRARYIAYDIAPALEEGTNVIAIWLGTSWSIFAPYATPDKPRTPIVTAQGDIFGKRGEKLASIITDESWKTHPSPNKLIGNWGFGVGGYGGEIWDANKEIEEWNLASYNDQSWSNATVYNPALKISAQRVEPNRLSAEIKPVAIESRPDGTYRIDMGVNFAGWTEIAVEGKPGDTISFQFSERQQDDMTFGLHNLYVVGPSGKGTFRNRFNYSSGRWITVKGLTSAPAMEDIKGWMVRTDYADATSFTCSDPLQNWIYNTVNWTFENLSLGGYIVDCPQRERFGYGGDAHATSETGMLNYSLGAFYNKWLEDWRDVQGTEPMVGNMNDPSWARRQEGSGRKLGGGILPQTAPTYHGGGGPAWGGIVVTLPWFMYQYQGDLRVLEENFEMIKGWLAFLDIHVENNLLKRYGGQWDFLGDWLWPGATAQGMNNYSDENLFFNNCYWIYNLKTAAKVAETIGRRAEAGKWKRQAEISSQALHDKYYHADDHNYSDRTMRSLSAALYGDIMPQEIRPLVMQRLEREILLNRNGHIDVGITAGAMLFKVLREEGRDDLIYAMTSQTTYPSWGFMRENGATTIWEMWEKDLPGHSLLHSSYLYPGAWYIDGVGGIRRRDDSPGFRKVDIRVPKLPEEKLSWAKTRFNSPAGTIESYWKRENGKTMLVVTVPPNCSATVYFPDETGRSIRENSGLAKVAGKKNGYRLFEISSGNYIFEN</sequence>
<dbReference type="STRING" id="1642646.ING2E5A_2273"/>
<dbReference type="Gene3D" id="2.60.420.10">
    <property type="entry name" value="Maltose phosphorylase, domain 3"/>
    <property type="match status" value="2"/>
</dbReference>
<dbReference type="EC" id="3.2.1.40" evidence="2"/>
<dbReference type="PROSITE" id="PS51257">
    <property type="entry name" value="PROKAR_LIPOPROTEIN"/>
    <property type="match status" value="1"/>
</dbReference>
<dbReference type="Pfam" id="PF17390">
    <property type="entry name" value="Bac_rhamnosid_C"/>
    <property type="match status" value="1"/>
</dbReference>
<dbReference type="Gene3D" id="2.60.40.10">
    <property type="entry name" value="Immunoglobulins"/>
    <property type="match status" value="1"/>
</dbReference>
<feature type="domain" description="Alpha-L-rhamnosidase six-hairpin glycosidase" evidence="6">
    <location>
        <begin position="415"/>
        <end position="753"/>
    </location>
</feature>
<feature type="domain" description="Alpha-L-rhamnosidase concanavalin-like" evidence="4">
    <location>
        <begin position="1172"/>
        <end position="1261"/>
    </location>
</feature>
<dbReference type="PANTHER" id="PTHR33307">
    <property type="entry name" value="ALPHA-RHAMNOSIDASE (EUROFUNG)"/>
    <property type="match status" value="1"/>
</dbReference>
<evidence type="ECO:0000259" key="5">
    <source>
        <dbReference type="Pfam" id="PF08531"/>
    </source>
</evidence>
<dbReference type="InterPro" id="IPR035396">
    <property type="entry name" value="Bac_rhamnosid6H"/>
</dbReference>
<dbReference type="EMBL" id="LT608328">
    <property type="protein sequence ID" value="SCM59084.1"/>
    <property type="molecule type" value="Genomic_DNA"/>
</dbReference>
<evidence type="ECO:0000313" key="8">
    <source>
        <dbReference type="EMBL" id="SCM59084.1"/>
    </source>
</evidence>
<evidence type="ECO:0000256" key="2">
    <source>
        <dbReference type="ARBA" id="ARBA00012652"/>
    </source>
</evidence>
<keyword evidence="3" id="KW-0378">Hydrolase</keyword>
<evidence type="ECO:0000256" key="3">
    <source>
        <dbReference type="ARBA" id="ARBA00022801"/>
    </source>
</evidence>
<accession>A0A1G4G968</accession>
<evidence type="ECO:0000259" key="6">
    <source>
        <dbReference type="Pfam" id="PF17389"/>
    </source>
</evidence>